<organism evidence="2 3">
    <name type="scientific">Prorocentrum cordatum</name>
    <dbReference type="NCBI Taxonomy" id="2364126"/>
    <lineage>
        <taxon>Eukaryota</taxon>
        <taxon>Sar</taxon>
        <taxon>Alveolata</taxon>
        <taxon>Dinophyceae</taxon>
        <taxon>Prorocentrales</taxon>
        <taxon>Prorocentraceae</taxon>
        <taxon>Prorocentrum</taxon>
    </lineage>
</organism>
<keyword evidence="3" id="KW-1185">Reference proteome</keyword>
<comment type="caution">
    <text evidence="2">The sequence shown here is derived from an EMBL/GenBank/DDBJ whole genome shotgun (WGS) entry which is preliminary data.</text>
</comment>
<sequence>MTMSCRRVTFAVDVEEYDGDGDPHATGQQSLLEQLASSDDAQRARRSAAAQGCCWSSPDLEGGRHHAAASHDRFPLMSSPVCKTALAVVAVVWIVAFVGLYARGDEDAPPEEAGVAPERMALGQHAVSTTSGASSAFAPPSASSAGTLSESCQGPLCIFHRAATKLVRDDPGQFPLQQRPGESRLEALGFPPSEATAPRTTTEFRLGPLRTTSTKSTTFATVTRSTTSTTSTTSTPTTSTASALVATDPAAPSCTVVKEGDLCYGEVIKAMYDVREPRGKRQRRPGKGATCVPAGGGQRAATSGPRIYGEGARDQEPKSAEDLVPKPRTVEPTRPDGPKSIEDLVPNPRPVVPKSVEDLVPNPRPVVPKPVDDLVPEPKLVESMTHLGVRPRADDDDSDVSKANDEATFAVGDKVEGNFKGWDWYGAAVVAVNPDGTYKVKWDDGDDEDTIKTPQELRQPRARRLHEFPCSEEDLDEYGSLTRWSSFEEFQDFLYLNDPSSSCSSSCKCSTAKQGSQCYDSVLWSSTVGITEHPEWYSELTEDSPFEHFQEHLWKWFNDSKCERPCQASFKGKPSMFCWSLARATGYEAQVMTRQLELGAGIFGCDGYAVVSEEKWDVGSGPGKRIGQVTSLVFKGASVGISKDGTAANTEQFILGWKAVLEHTTILKHDWAIKADPDSVIVVDRLRGHLLGSTGMSTFVRNCNSIPDSPDYPMMYGSMEAISRKALKVLQDGVDSCMIALDWQTWGEDFFLSKCFVHLNVQPLDDLAITSDGVCLGVDCHDDQAAAFHPFKGVDEWTKCWNSVTANMGGPPPPLP</sequence>
<feature type="compositionally biased region" description="Low complexity" evidence="1">
    <location>
        <begin position="128"/>
        <end position="145"/>
    </location>
</feature>
<evidence type="ECO:0000313" key="2">
    <source>
        <dbReference type="EMBL" id="CAK0884213.1"/>
    </source>
</evidence>
<evidence type="ECO:0000313" key="3">
    <source>
        <dbReference type="Proteomes" id="UP001189429"/>
    </source>
</evidence>
<protein>
    <submittedName>
        <fullName evidence="2">Uncharacterized protein</fullName>
    </submittedName>
</protein>
<dbReference type="Proteomes" id="UP001189429">
    <property type="component" value="Unassembled WGS sequence"/>
</dbReference>
<feature type="compositionally biased region" description="Basic and acidic residues" evidence="1">
    <location>
        <begin position="311"/>
        <end position="342"/>
    </location>
</feature>
<gene>
    <name evidence="2" type="ORF">PCOR1329_LOCUS66212</name>
</gene>
<name>A0ABN9WD33_9DINO</name>
<feature type="region of interest" description="Disordered" evidence="1">
    <location>
        <begin position="216"/>
        <end position="241"/>
    </location>
</feature>
<reference evidence="2" key="1">
    <citation type="submission" date="2023-10" db="EMBL/GenBank/DDBJ databases">
        <authorList>
            <person name="Chen Y."/>
            <person name="Shah S."/>
            <person name="Dougan E. K."/>
            <person name="Thang M."/>
            <person name="Chan C."/>
        </authorList>
    </citation>
    <scope>NUCLEOTIDE SEQUENCE [LARGE SCALE GENOMIC DNA]</scope>
</reference>
<feature type="region of interest" description="Disordered" evidence="1">
    <location>
        <begin position="175"/>
        <end position="199"/>
    </location>
</feature>
<feature type="region of interest" description="Disordered" evidence="1">
    <location>
        <begin position="275"/>
        <end position="357"/>
    </location>
</feature>
<feature type="region of interest" description="Disordered" evidence="1">
    <location>
        <begin position="125"/>
        <end position="145"/>
    </location>
</feature>
<proteinExistence type="predicted"/>
<evidence type="ECO:0000256" key="1">
    <source>
        <dbReference type="SAM" id="MobiDB-lite"/>
    </source>
</evidence>
<dbReference type="Gene3D" id="2.30.30.140">
    <property type="match status" value="1"/>
</dbReference>
<dbReference type="CDD" id="cd04508">
    <property type="entry name" value="Tudor_SF"/>
    <property type="match status" value="1"/>
</dbReference>
<dbReference type="EMBL" id="CAUYUJ010018516">
    <property type="protein sequence ID" value="CAK0884213.1"/>
    <property type="molecule type" value="Genomic_DNA"/>
</dbReference>
<accession>A0ABN9WD33</accession>